<reference evidence="12" key="2">
    <citation type="journal article" date="2017" name="Nat. Ecol. Evol.">
        <title>Lineage-specific genetic innovations streamline the genomes of Armillaria species to pathogenesis.</title>
        <authorList>
            <consortium name="DOE Joint Genome Institute"/>
            <person name="Sipos G."/>
            <person name="Prasanna A.N."/>
            <person name="Walter M.C."/>
            <person name="O'Connor E."/>
            <person name="Balint B."/>
            <person name="Krizsan K."/>
            <person name="Kiss B."/>
            <person name="Hess J."/>
            <person name="Varga T."/>
            <person name="Slot J."/>
            <person name="Riley R."/>
            <person name="Boka B."/>
            <person name="Rigling D."/>
            <person name="Barry K."/>
            <person name="Lee J."/>
            <person name="Mihaltcheva S."/>
            <person name="LaButti K."/>
            <person name="Lipzen A."/>
            <person name="Waldron R."/>
            <person name="Moloney N.M."/>
            <person name="Sperisen C."/>
            <person name="Kredics L."/>
            <person name="Vagvolgyi C."/>
            <person name="Patrignani A."/>
            <person name="Fitzpatrick D."/>
            <person name="Nagy I."/>
            <person name="Doyle S."/>
            <person name="Anderson J."/>
            <person name="Grigoriev I.V."/>
            <person name="Guldener U."/>
            <person name="Munsterkotter M."/>
            <person name="Nagy L.G."/>
        </authorList>
    </citation>
    <scope>NUCLEOTIDE SEQUENCE [LARGE SCALE GENOMIC DNA]</scope>
    <source>
        <strain evidence="12">28-4</strain>
    </source>
</reference>
<comment type="cofactor">
    <cofactor evidence="1 8">
        <name>heme</name>
        <dbReference type="ChEBI" id="CHEBI:30413"/>
    </cofactor>
</comment>
<keyword evidence="3 8" id="KW-0349">Heme</keyword>
<proteinExistence type="inferred from homology"/>
<keyword evidence="4 8" id="KW-0479">Metal-binding</keyword>
<dbReference type="InterPro" id="IPR002401">
    <property type="entry name" value="Cyt_P450_E_grp-I"/>
</dbReference>
<evidence type="ECO:0000256" key="6">
    <source>
        <dbReference type="ARBA" id="ARBA00023004"/>
    </source>
</evidence>
<comment type="similarity">
    <text evidence="2 9">Belongs to the cytochrome P450 family.</text>
</comment>
<gene>
    <name evidence="12" type="ORF">ARMSODRAFT_1010110</name>
    <name evidence="11" type="ORF">ARMSODRAFT_1010127</name>
</gene>
<dbReference type="GO" id="GO:0004497">
    <property type="term" value="F:monooxygenase activity"/>
    <property type="evidence" value="ECO:0007669"/>
    <property type="project" value="UniProtKB-KW"/>
</dbReference>
<feature type="binding site" description="axial binding residue" evidence="8">
    <location>
        <position position="571"/>
    </location>
    <ligand>
        <name>heme</name>
        <dbReference type="ChEBI" id="CHEBI:30413"/>
    </ligand>
    <ligandPart>
        <name>Fe</name>
        <dbReference type="ChEBI" id="CHEBI:18248"/>
    </ligandPart>
</feature>
<keyword evidence="6 8" id="KW-0408">Iron</keyword>
<dbReference type="GO" id="GO:0020037">
    <property type="term" value="F:heme binding"/>
    <property type="evidence" value="ECO:0007669"/>
    <property type="project" value="InterPro"/>
</dbReference>
<dbReference type="STRING" id="1076256.A0A2H3AHY5"/>
<dbReference type="PANTHER" id="PTHR24287">
    <property type="entry name" value="P450, PUTATIVE (EUROFUNG)-RELATED"/>
    <property type="match status" value="1"/>
</dbReference>
<dbReference type="Gene3D" id="1.10.630.10">
    <property type="entry name" value="Cytochrome P450"/>
    <property type="match status" value="1"/>
</dbReference>
<dbReference type="SUPFAM" id="SSF48264">
    <property type="entry name" value="Cytochrome P450"/>
    <property type="match status" value="1"/>
</dbReference>
<evidence type="ECO:0000313" key="12">
    <source>
        <dbReference type="EMBL" id="PBK58501.1"/>
    </source>
</evidence>
<keyword evidence="10" id="KW-1133">Transmembrane helix</keyword>
<evidence type="ECO:0000256" key="9">
    <source>
        <dbReference type="RuleBase" id="RU000461"/>
    </source>
</evidence>
<evidence type="ECO:0000256" key="1">
    <source>
        <dbReference type="ARBA" id="ARBA00001971"/>
    </source>
</evidence>
<dbReference type="PRINTS" id="PR00385">
    <property type="entry name" value="P450"/>
</dbReference>
<protein>
    <submittedName>
        <fullName evidence="12">Cytochrome P450</fullName>
    </submittedName>
</protein>
<dbReference type="PROSITE" id="PS00086">
    <property type="entry name" value="CYTOCHROME_P450"/>
    <property type="match status" value="1"/>
</dbReference>
<dbReference type="Proteomes" id="UP000218334">
    <property type="component" value="Unassembled WGS sequence"/>
</dbReference>
<dbReference type="InterPro" id="IPR017972">
    <property type="entry name" value="Cyt_P450_CS"/>
</dbReference>
<dbReference type="EMBL" id="KZ293540">
    <property type="protein sequence ID" value="PBK58488.1"/>
    <property type="molecule type" value="Genomic_DNA"/>
</dbReference>
<dbReference type="GO" id="GO:0016705">
    <property type="term" value="F:oxidoreductase activity, acting on paired donors, with incorporation or reduction of molecular oxygen"/>
    <property type="evidence" value="ECO:0007669"/>
    <property type="project" value="InterPro"/>
</dbReference>
<keyword evidence="10" id="KW-0812">Transmembrane</keyword>
<reference evidence="13" key="1">
    <citation type="journal article" date="2017" name="Nat. Ecol. Evol.">
        <title>Genome expansion and lineage-specific genetic innovations in the forest pathogenic fungi Armillaria.</title>
        <authorList>
            <person name="Sipos G."/>
            <person name="Prasanna A.N."/>
            <person name="Walter M.C."/>
            <person name="O'Connor E."/>
            <person name="Balint B."/>
            <person name="Krizsan K."/>
            <person name="Kiss B."/>
            <person name="Hess J."/>
            <person name="Varga T."/>
            <person name="Slot J."/>
            <person name="Riley R."/>
            <person name="Boka B."/>
            <person name="Rigling D."/>
            <person name="Barry K."/>
            <person name="Lee J."/>
            <person name="Mihaltcheva S."/>
            <person name="LaButti K."/>
            <person name="Lipzen A."/>
            <person name="Waldron R."/>
            <person name="Moloney N.M."/>
            <person name="Sperisen C."/>
            <person name="Kredics L."/>
            <person name="Vagvoelgyi C."/>
            <person name="Patrignani A."/>
            <person name="Fitzpatrick D."/>
            <person name="Nagy I."/>
            <person name="Doyle S."/>
            <person name="Anderson J.B."/>
            <person name="Grigoriev I.V."/>
            <person name="Gueldener U."/>
            <person name="Muensterkoetter M."/>
            <person name="Nagy L.G."/>
        </authorList>
    </citation>
    <scope>NUCLEOTIDE SEQUENCE [LARGE SCALE GENOMIC DNA]</scope>
    <source>
        <strain evidence="13">28-4</strain>
    </source>
</reference>
<evidence type="ECO:0000256" key="2">
    <source>
        <dbReference type="ARBA" id="ARBA00010617"/>
    </source>
</evidence>
<organism evidence="12 13">
    <name type="scientific">Armillaria solidipes</name>
    <dbReference type="NCBI Taxonomy" id="1076256"/>
    <lineage>
        <taxon>Eukaryota</taxon>
        <taxon>Fungi</taxon>
        <taxon>Dikarya</taxon>
        <taxon>Basidiomycota</taxon>
        <taxon>Agaricomycotina</taxon>
        <taxon>Agaricomycetes</taxon>
        <taxon>Agaricomycetidae</taxon>
        <taxon>Agaricales</taxon>
        <taxon>Marasmiineae</taxon>
        <taxon>Physalacriaceae</taxon>
        <taxon>Armillaria</taxon>
    </lineage>
</organism>
<dbReference type="EMBL" id="KZ293539">
    <property type="protein sequence ID" value="PBK58501.1"/>
    <property type="molecule type" value="Genomic_DNA"/>
</dbReference>
<keyword evidence="13" id="KW-1185">Reference proteome</keyword>
<evidence type="ECO:0000256" key="10">
    <source>
        <dbReference type="SAM" id="Phobius"/>
    </source>
</evidence>
<evidence type="ECO:0000256" key="7">
    <source>
        <dbReference type="ARBA" id="ARBA00023033"/>
    </source>
</evidence>
<accession>A0A2H3AHY5</accession>
<dbReference type="CDD" id="cd11063">
    <property type="entry name" value="CYP52"/>
    <property type="match status" value="1"/>
</dbReference>
<dbReference type="Pfam" id="PF00067">
    <property type="entry name" value="p450"/>
    <property type="match status" value="2"/>
</dbReference>
<dbReference type="GO" id="GO:0005506">
    <property type="term" value="F:iron ion binding"/>
    <property type="evidence" value="ECO:0007669"/>
    <property type="project" value="InterPro"/>
</dbReference>
<evidence type="ECO:0000256" key="8">
    <source>
        <dbReference type="PIRSR" id="PIRSR602401-1"/>
    </source>
</evidence>
<name>A0A2H3AHY5_9AGAR</name>
<feature type="transmembrane region" description="Helical" evidence="10">
    <location>
        <begin position="29"/>
        <end position="48"/>
    </location>
</feature>
<dbReference type="PANTHER" id="PTHR24287:SF1">
    <property type="entry name" value="P450, PUTATIVE (EUROFUNG)-RELATED"/>
    <property type="match status" value="1"/>
</dbReference>
<dbReference type="InterPro" id="IPR047146">
    <property type="entry name" value="Cyt_P450_E_CYP52_fungi"/>
</dbReference>
<sequence>MPASAQSSRLLAPPGPGTIVSNSITRHHITRMIVGCVSSSLIMAIIFLPPGFIFLSRTLFFVVLLPCSTFWALRSLLLTTGLILPSWIPFVVPLAAQLIFAMVRNYFIGFAVEKDAAAQGAIMVPGVQGSSISILRKMSDSFRNGYPDEVFQKWSEEYGHTYTFNFFSEKQMFTTEPEHIKALLATQFQDFEKGHTFYVAAESLLGAGIFNSDGDIWKFHRTMTRPLFNKDRISDFDNFERHAVSTISQIKSRLREGYPVDFQDAVARFTLDSATEFLFGNDVNSTSAGLPYPAGSPLAGNPHFVNHPSNTFVKAFAAAQEESALRLQRGEYWPLFEFKADAVKPLRQVVNEFVEPLLVEALNRKDEGKKPVEDDKSDENLSLLARLVENTNDTKVIRDELVNILVAGRDTTASLLTFVVYMMCEHPEMATRLRSEIIEKVGTRAPTYEDIRDMKYLRAFLNETLRLYPSVPINARSSKVATTLPNKGRAPYHVRKDTAVSYSVFLMHRRTDLWGPDGRVNNHITCCYFADPYLMLALEFDPDRFLDGRLHKYLTPNPFIFVPFNAGPRICLGQQFAYNEASYYLIRLLQAFSSFNLAMDAQPAEGIPPKSWTKAPGTTKGRDKIMFGLHLTMYAKGGMWVRMEEAKDDA</sequence>
<keyword evidence="7 9" id="KW-0503">Monooxygenase</keyword>
<dbReference type="InterPro" id="IPR001128">
    <property type="entry name" value="Cyt_P450"/>
</dbReference>
<evidence type="ECO:0000256" key="3">
    <source>
        <dbReference type="ARBA" id="ARBA00022617"/>
    </source>
</evidence>
<evidence type="ECO:0000313" key="11">
    <source>
        <dbReference type="EMBL" id="PBK58488.1"/>
    </source>
</evidence>
<evidence type="ECO:0000313" key="13">
    <source>
        <dbReference type="Proteomes" id="UP000218334"/>
    </source>
</evidence>
<dbReference type="InterPro" id="IPR036396">
    <property type="entry name" value="Cyt_P450_sf"/>
</dbReference>
<keyword evidence="5 9" id="KW-0560">Oxidoreductase</keyword>
<evidence type="ECO:0000256" key="5">
    <source>
        <dbReference type="ARBA" id="ARBA00023002"/>
    </source>
</evidence>
<dbReference type="AlphaFoldDB" id="A0A2H3AHY5"/>
<keyword evidence="10" id="KW-0472">Membrane</keyword>
<evidence type="ECO:0000256" key="4">
    <source>
        <dbReference type="ARBA" id="ARBA00022723"/>
    </source>
</evidence>
<dbReference type="PRINTS" id="PR00463">
    <property type="entry name" value="EP450I"/>
</dbReference>
<feature type="transmembrane region" description="Helical" evidence="10">
    <location>
        <begin position="82"/>
        <end position="103"/>
    </location>
</feature>
<feature type="transmembrane region" description="Helical" evidence="10">
    <location>
        <begin position="54"/>
        <end position="73"/>
    </location>
</feature>